<evidence type="ECO:0000259" key="1">
    <source>
        <dbReference type="Pfam" id="PF13280"/>
    </source>
</evidence>
<dbReference type="AlphaFoldDB" id="A0A975HNB5"/>
<organism evidence="4 5">
    <name type="scientific">Pseudoalteromonas xiamenensis</name>
    <dbReference type="NCBI Taxonomy" id="882626"/>
    <lineage>
        <taxon>Bacteria</taxon>
        <taxon>Pseudomonadati</taxon>
        <taxon>Pseudomonadota</taxon>
        <taxon>Gammaproteobacteria</taxon>
        <taxon>Alteromonadales</taxon>
        <taxon>Pseudoalteromonadaceae</taxon>
        <taxon>Pseudoalteromonas</taxon>
    </lineage>
</organism>
<gene>
    <name evidence="4" type="ORF">J5O05_03795</name>
</gene>
<dbReference type="InterPro" id="IPR026881">
    <property type="entry name" value="WYL_dom"/>
</dbReference>
<feature type="domain" description="DNA-binding transcriptional repressor CapW winged helix-turn-helix" evidence="3">
    <location>
        <begin position="9"/>
        <end position="82"/>
    </location>
</feature>
<dbReference type="InterPro" id="IPR059020">
    <property type="entry name" value="CapW_CTD"/>
</dbReference>
<evidence type="ECO:0000313" key="5">
    <source>
        <dbReference type="Proteomes" id="UP000664904"/>
    </source>
</evidence>
<proteinExistence type="predicted"/>
<protein>
    <submittedName>
        <fullName evidence="4">WYL domain-containing protein</fullName>
    </submittedName>
</protein>
<dbReference type="Pfam" id="PF13280">
    <property type="entry name" value="WYL"/>
    <property type="match status" value="1"/>
</dbReference>
<reference evidence="4" key="1">
    <citation type="submission" date="2021-03" db="EMBL/GenBank/DDBJ databases">
        <title>Complete Genome of Pseudoalteromonas xiamenensis STKMTI.2, a new potential marine bacterium producing anti-Vibrio compounds.</title>
        <authorList>
            <person name="Handayani D.P."/>
            <person name="Isnansetyo A."/>
            <person name="Istiqomah I."/>
            <person name="Jumina J."/>
        </authorList>
    </citation>
    <scope>NUCLEOTIDE SEQUENCE</scope>
    <source>
        <strain evidence="4">STKMTI.2</strain>
    </source>
</reference>
<name>A0A975HNB5_9GAMM</name>
<dbReference type="EMBL" id="CP072133">
    <property type="protein sequence ID" value="QTH72040.1"/>
    <property type="molecule type" value="Genomic_DNA"/>
</dbReference>
<evidence type="ECO:0000313" key="4">
    <source>
        <dbReference type="EMBL" id="QTH72040.1"/>
    </source>
</evidence>
<dbReference type="PROSITE" id="PS52050">
    <property type="entry name" value="WYL"/>
    <property type="match status" value="1"/>
</dbReference>
<dbReference type="PANTHER" id="PTHR34580:SF3">
    <property type="entry name" value="PROTEIN PAFB"/>
    <property type="match status" value="1"/>
</dbReference>
<evidence type="ECO:0000259" key="2">
    <source>
        <dbReference type="Pfam" id="PF26107"/>
    </source>
</evidence>
<dbReference type="Proteomes" id="UP000664904">
    <property type="component" value="Chromosome"/>
</dbReference>
<feature type="domain" description="WYL" evidence="1">
    <location>
        <begin position="110"/>
        <end position="178"/>
    </location>
</feature>
<dbReference type="RefSeq" id="WP_208843662.1">
    <property type="nucleotide sequence ID" value="NZ_CP072133.1"/>
</dbReference>
<evidence type="ECO:0000259" key="3">
    <source>
        <dbReference type="Pfam" id="PF26109"/>
    </source>
</evidence>
<sequence length="277" mass="32113">MTDKELVYFRFLDLHFYWEGQLQTGLFQKQFALSRPSAQKYIQQYIFDHQRPIEYVETLKSYVLKGAFLPTYVGGEFDEYTNVTAGKILTNLSSGQVHHITLPKRQLEPEILRPILTACRYQSALDITYLSLKENGESERIIRPHTLVNTGLRYHLRAFCEKSGKFQDFSLSRILAAEPELASKARHTKEEDTKWQQHVELMITPDPRLSLHAQAVIARDYQMNANKAVINTNAALVNYLINLLRLDCLHPSPEAQQIVIDPTCYRMLREEGLLWNV</sequence>
<dbReference type="PIRSF" id="PIRSF015558">
    <property type="entry name" value="Txn_reg_DeoR_prd"/>
    <property type="match status" value="1"/>
</dbReference>
<dbReference type="InterPro" id="IPR016634">
    <property type="entry name" value="CapW-like"/>
</dbReference>
<dbReference type="InterPro" id="IPR059019">
    <property type="entry name" value="WHD_CapW"/>
</dbReference>
<dbReference type="PANTHER" id="PTHR34580">
    <property type="match status" value="1"/>
</dbReference>
<keyword evidence="5" id="KW-1185">Reference proteome</keyword>
<dbReference type="Pfam" id="PF26107">
    <property type="entry name" value="BrxR_CTD"/>
    <property type="match status" value="1"/>
</dbReference>
<dbReference type="InterPro" id="IPR051534">
    <property type="entry name" value="CBASS_pafABC_assoc_protein"/>
</dbReference>
<feature type="domain" description="DNA-binding transcriptional repressor CapW C-terminal dimerisation" evidence="2">
    <location>
        <begin position="199"/>
        <end position="260"/>
    </location>
</feature>
<dbReference type="Pfam" id="PF26109">
    <property type="entry name" value="WHD_BrxR"/>
    <property type="match status" value="1"/>
</dbReference>
<dbReference type="KEGG" id="pxi:J5O05_03795"/>
<accession>A0A975HNB5</accession>